<accession>R4V371</accession>
<keyword evidence="1" id="KW-1133">Transmembrane helix</keyword>
<keyword evidence="1" id="KW-0812">Transmembrane</keyword>
<protein>
    <submittedName>
        <fullName evidence="2">Uncharacterized protein</fullName>
    </submittedName>
</protein>
<reference evidence="2" key="1">
    <citation type="submission" date="2013-02" db="EMBL/GenBank/DDBJ databases">
        <title>Immune-Related transcriptome of Coptotermes formosanus Shiraki workers: the defense mechanism.</title>
        <authorList>
            <person name="Hussain A."/>
            <person name="Li Y.F."/>
            <person name="Wen S.Y."/>
        </authorList>
    </citation>
    <scope>NUCLEOTIDE SEQUENCE</scope>
</reference>
<evidence type="ECO:0000313" key="2">
    <source>
        <dbReference type="EMBL" id="AGM32233.1"/>
    </source>
</evidence>
<feature type="transmembrane region" description="Helical" evidence="1">
    <location>
        <begin position="177"/>
        <end position="197"/>
    </location>
</feature>
<evidence type="ECO:0000256" key="1">
    <source>
        <dbReference type="SAM" id="Phobius"/>
    </source>
</evidence>
<organism evidence="2">
    <name type="scientific">Coptotermes formosanus</name>
    <name type="common">Formosan subterranean termite</name>
    <dbReference type="NCBI Taxonomy" id="36987"/>
    <lineage>
        <taxon>Eukaryota</taxon>
        <taxon>Metazoa</taxon>
        <taxon>Ecdysozoa</taxon>
        <taxon>Arthropoda</taxon>
        <taxon>Hexapoda</taxon>
        <taxon>Insecta</taxon>
        <taxon>Pterygota</taxon>
        <taxon>Neoptera</taxon>
        <taxon>Polyneoptera</taxon>
        <taxon>Dictyoptera</taxon>
        <taxon>Blattodea</taxon>
        <taxon>Blattoidea</taxon>
        <taxon>Termitoidae</taxon>
        <taxon>Rhinotermitidae</taxon>
        <taxon>Coptotermes</taxon>
    </lineage>
</organism>
<name>R4V371_COPFO</name>
<dbReference type="AlphaFoldDB" id="R4V371"/>
<feature type="transmembrane region" description="Helical" evidence="1">
    <location>
        <begin position="203"/>
        <end position="221"/>
    </location>
</feature>
<feature type="transmembrane region" description="Helical" evidence="1">
    <location>
        <begin position="7"/>
        <end position="25"/>
    </location>
</feature>
<proteinExistence type="evidence at transcript level"/>
<keyword evidence="1" id="KW-0472">Membrane</keyword>
<sequence length="231" mass="27017">MGCFITLIRLLTIIVLALVATGYLLEFSYRNKTLQEKFTRNDRLTEDAKYKYKGLRTGKPYNGVWYLGCYKWRARTFMDQMNDDDYDYYVEHYYDTWNEKSFYPYDPVTEPDSLTTLPILYRYKPGTYTYSVKPEHYWCTNEWFKWQVSRLFPAVLVIYMAVCELCNLFNCTSCRKFLIFGILSTAVLEIGLGIDVLGVAGDLGFSFGIFLIVLGIIRLILGLMSKLNNDD</sequence>
<dbReference type="EMBL" id="KC632419">
    <property type="protein sequence ID" value="AGM32233.1"/>
    <property type="molecule type" value="mRNA"/>
</dbReference>